<evidence type="ECO:0000313" key="9">
    <source>
        <dbReference type="Proteomes" id="UP000734511"/>
    </source>
</evidence>
<protein>
    <submittedName>
        <fullName evidence="8">Iron-siderophore ABC transporter substrate-binding protein</fullName>
    </submittedName>
</protein>
<evidence type="ECO:0000256" key="2">
    <source>
        <dbReference type="ARBA" id="ARBA00008814"/>
    </source>
</evidence>
<dbReference type="RefSeq" id="WP_167984658.1">
    <property type="nucleotide sequence ID" value="NZ_JAATEJ010000017.1"/>
</dbReference>
<keyword evidence="9" id="KW-1185">Reference proteome</keyword>
<keyword evidence="4 6" id="KW-0732">Signal</keyword>
<dbReference type="Gene3D" id="3.40.50.1980">
    <property type="entry name" value="Nitrogenase molybdenum iron protein domain"/>
    <property type="match status" value="2"/>
</dbReference>
<dbReference type="PROSITE" id="PS50983">
    <property type="entry name" value="FE_B12_PBP"/>
    <property type="match status" value="1"/>
</dbReference>
<comment type="subcellular location">
    <subcellularLocation>
        <location evidence="1">Cell envelope</location>
    </subcellularLocation>
</comment>
<dbReference type="Proteomes" id="UP000734511">
    <property type="component" value="Unassembled WGS sequence"/>
</dbReference>
<dbReference type="SUPFAM" id="SSF53807">
    <property type="entry name" value="Helical backbone' metal receptor"/>
    <property type="match status" value="1"/>
</dbReference>
<dbReference type="EMBL" id="JAATEJ010000017">
    <property type="protein sequence ID" value="NJP45798.1"/>
    <property type="molecule type" value="Genomic_DNA"/>
</dbReference>
<evidence type="ECO:0000256" key="5">
    <source>
        <dbReference type="SAM" id="MobiDB-lite"/>
    </source>
</evidence>
<dbReference type="InterPro" id="IPR051313">
    <property type="entry name" value="Bact_iron-sidero_bind"/>
</dbReference>
<evidence type="ECO:0000256" key="4">
    <source>
        <dbReference type="ARBA" id="ARBA00022729"/>
    </source>
</evidence>
<evidence type="ECO:0000256" key="6">
    <source>
        <dbReference type="SAM" id="SignalP"/>
    </source>
</evidence>
<sequence>MPRTARASRPLSRLARVTGLLVSALLLTTTAVACGSSGSDDDASKAPPASIGADASSPATAGAFPVTIAHKYGSTTITSAPKRIVTVGLTDQDAVLALGTVPVGTTEWLGGYKGAIGPWAQDKLGGAPAPTVLKDPGTGPQVEKIAALRPDLILAVYSGLTKAQYDSLSKFAPVVAQPKEYNDFGVPWQQQTVEIGRALGKTDEAQKLVAGVTAKFTAAKQANPAFAKATAVMATPYEGTFVYGSQDPRSRLLSDLGLTLPKDLDKVIGDQFGANISKERMDLLDQGVAVWIVPDLTSAVDKLHADKVYGDLNVVKQGREVFIKETGDYGNAVSLSTVLSIPYVLDHLVPQLAAAVDGDPATKVPAS</sequence>
<comment type="similarity">
    <text evidence="2">Belongs to the bacterial solute-binding protein 8 family.</text>
</comment>
<feature type="domain" description="Fe/B12 periplasmic-binding" evidence="7">
    <location>
        <begin position="83"/>
        <end position="356"/>
    </location>
</feature>
<organism evidence="8 9">
    <name type="scientific">Actinacidiphila epipremni</name>
    <dbReference type="NCBI Taxonomy" id="2053013"/>
    <lineage>
        <taxon>Bacteria</taxon>
        <taxon>Bacillati</taxon>
        <taxon>Actinomycetota</taxon>
        <taxon>Actinomycetes</taxon>
        <taxon>Kitasatosporales</taxon>
        <taxon>Streptomycetaceae</taxon>
        <taxon>Actinacidiphila</taxon>
    </lineage>
</organism>
<accession>A0ABX0ZPE4</accession>
<dbReference type="PANTHER" id="PTHR30532">
    <property type="entry name" value="IRON III DICITRATE-BINDING PERIPLASMIC PROTEIN"/>
    <property type="match status" value="1"/>
</dbReference>
<name>A0ABX0ZPE4_9ACTN</name>
<gene>
    <name evidence="8" type="ORF">HCN08_20660</name>
</gene>
<evidence type="ECO:0000256" key="3">
    <source>
        <dbReference type="ARBA" id="ARBA00022448"/>
    </source>
</evidence>
<dbReference type="Pfam" id="PF01497">
    <property type="entry name" value="Peripla_BP_2"/>
    <property type="match status" value="1"/>
</dbReference>
<keyword evidence="3" id="KW-0813">Transport</keyword>
<evidence type="ECO:0000256" key="1">
    <source>
        <dbReference type="ARBA" id="ARBA00004196"/>
    </source>
</evidence>
<evidence type="ECO:0000259" key="7">
    <source>
        <dbReference type="PROSITE" id="PS50983"/>
    </source>
</evidence>
<dbReference type="CDD" id="cd01146">
    <property type="entry name" value="FhuD"/>
    <property type="match status" value="1"/>
</dbReference>
<feature type="chain" id="PRO_5045539254" evidence="6">
    <location>
        <begin position="34"/>
        <end position="367"/>
    </location>
</feature>
<feature type="signal peptide" evidence="6">
    <location>
        <begin position="1"/>
        <end position="33"/>
    </location>
</feature>
<dbReference type="PANTHER" id="PTHR30532:SF24">
    <property type="entry name" value="FERRIC ENTEROBACTIN-BINDING PERIPLASMIC PROTEIN FEPB"/>
    <property type="match status" value="1"/>
</dbReference>
<reference evidence="8 9" key="1">
    <citation type="submission" date="2020-03" db="EMBL/GenBank/DDBJ databases">
        <title>WGS of actinomycetes isolated from Thailand.</title>
        <authorList>
            <person name="Thawai C."/>
        </authorList>
    </citation>
    <scope>NUCLEOTIDE SEQUENCE [LARGE SCALE GENOMIC DNA]</scope>
    <source>
        <strain evidence="8 9">PRB2-1</strain>
    </source>
</reference>
<proteinExistence type="inferred from homology"/>
<comment type="caution">
    <text evidence="8">The sequence shown here is derived from an EMBL/GenBank/DDBJ whole genome shotgun (WGS) entry which is preliminary data.</text>
</comment>
<dbReference type="PROSITE" id="PS51257">
    <property type="entry name" value="PROKAR_LIPOPROTEIN"/>
    <property type="match status" value="1"/>
</dbReference>
<evidence type="ECO:0000313" key="8">
    <source>
        <dbReference type="EMBL" id="NJP45798.1"/>
    </source>
</evidence>
<feature type="region of interest" description="Disordered" evidence="5">
    <location>
        <begin position="35"/>
        <end position="58"/>
    </location>
</feature>
<dbReference type="InterPro" id="IPR002491">
    <property type="entry name" value="ABC_transptr_periplasmic_BD"/>
</dbReference>